<dbReference type="InterPro" id="IPR042226">
    <property type="entry name" value="eFR1_2_sf"/>
</dbReference>
<name>D9Q048_ACIS3</name>
<dbReference type="InParanoid" id="D9Q048"/>
<evidence type="ECO:0000256" key="9">
    <source>
        <dbReference type="HAMAP-Rule" id="MF_00424"/>
    </source>
</evidence>
<dbReference type="AlphaFoldDB" id="D9Q048"/>
<dbReference type="Pfam" id="PF03464">
    <property type="entry name" value="eRF1_2"/>
    <property type="match status" value="1"/>
</dbReference>
<dbReference type="GO" id="GO:0016149">
    <property type="term" value="F:translation release factor activity, codon specific"/>
    <property type="evidence" value="ECO:0007669"/>
    <property type="project" value="UniProtKB-UniRule"/>
</dbReference>
<dbReference type="NCBIfam" id="TIGR03676">
    <property type="entry name" value="aRF1_eRF1"/>
    <property type="match status" value="1"/>
</dbReference>
<dbReference type="SUPFAM" id="SSF53137">
    <property type="entry name" value="Translational machinery components"/>
    <property type="match status" value="1"/>
</dbReference>
<dbReference type="Pfam" id="PF03465">
    <property type="entry name" value="eRF1_3"/>
    <property type="match status" value="1"/>
</dbReference>
<dbReference type="SUPFAM" id="SSF55315">
    <property type="entry name" value="L30e-like"/>
    <property type="match status" value="1"/>
</dbReference>
<proteinExistence type="inferred from homology"/>
<dbReference type="Proteomes" id="UP000000346">
    <property type="component" value="Chromosome"/>
</dbReference>
<dbReference type="STRING" id="666510.ASAC_0279"/>
<dbReference type="SMART" id="SM01194">
    <property type="entry name" value="eRF1_1"/>
    <property type="match status" value="1"/>
</dbReference>
<protein>
    <recommendedName>
        <fullName evidence="5 9">Peptide chain release factor subunit 1</fullName>
    </recommendedName>
    <alternativeName>
        <fullName evidence="8 9">Translation termination factor aRF1</fullName>
    </alternativeName>
</protein>
<comment type="subcellular location">
    <subcellularLocation>
        <location evidence="2 9">Cytoplasm</location>
    </subcellularLocation>
</comment>
<dbReference type="InterPro" id="IPR005141">
    <property type="entry name" value="eRF1_2"/>
</dbReference>
<keyword evidence="7 9" id="KW-0648">Protein biosynthesis</keyword>
<dbReference type="EMBL" id="CP001742">
    <property type="protein sequence ID" value="ADL18686.1"/>
    <property type="molecule type" value="Genomic_DNA"/>
</dbReference>
<evidence type="ECO:0000313" key="12">
    <source>
        <dbReference type="Proteomes" id="UP000000346"/>
    </source>
</evidence>
<evidence type="ECO:0000256" key="4">
    <source>
        <dbReference type="ARBA" id="ARBA00011520"/>
    </source>
</evidence>
<dbReference type="PANTHER" id="PTHR10113">
    <property type="entry name" value="PEPTIDE CHAIN RELEASE FACTOR SUBUNIT 1"/>
    <property type="match status" value="1"/>
</dbReference>
<dbReference type="InterPro" id="IPR005142">
    <property type="entry name" value="eRF1_3"/>
</dbReference>
<evidence type="ECO:0000256" key="5">
    <source>
        <dbReference type="ARBA" id="ARBA00019723"/>
    </source>
</evidence>
<dbReference type="FunCoup" id="D9Q048">
    <property type="interactions" value="239"/>
</dbReference>
<dbReference type="KEGG" id="asc:ASAC_0279"/>
<keyword evidence="12" id="KW-1185">Reference proteome</keyword>
<gene>
    <name evidence="9" type="primary">prf1</name>
    <name evidence="11" type="ordered locus">ASAC_0279</name>
</gene>
<evidence type="ECO:0000256" key="2">
    <source>
        <dbReference type="ARBA" id="ARBA00004496"/>
    </source>
</evidence>
<dbReference type="Gene3D" id="3.30.960.10">
    <property type="entry name" value="eRF1 domain 1"/>
    <property type="match status" value="1"/>
</dbReference>
<feature type="domain" description="eRF1/Pelota-like N-terminal" evidence="10">
    <location>
        <begin position="34"/>
        <end position="164"/>
    </location>
</feature>
<evidence type="ECO:0000256" key="3">
    <source>
        <dbReference type="ARBA" id="ARBA00005326"/>
    </source>
</evidence>
<dbReference type="InterPro" id="IPR024049">
    <property type="entry name" value="eRF1_1_sf"/>
</dbReference>
<evidence type="ECO:0000313" key="11">
    <source>
        <dbReference type="EMBL" id="ADL18686.1"/>
    </source>
</evidence>
<comment type="similarity">
    <text evidence="3 9">Belongs to the eukaryotic release factor 1 family.</text>
</comment>
<dbReference type="Gene3D" id="3.30.420.60">
    <property type="entry name" value="eRF1 domain 2"/>
    <property type="match status" value="1"/>
</dbReference>
<evidence type="ECO:0000256" key="6">
    <source>
        <dbReference type="ARBA" id="ARBA00022490"/>
    </source>
</evidence>
<evidence type="ECO:0000256" key="1">
    <source>
        <dbReference type="ARBA" id="ARBA00002832"/>
    </source>
</evidence>
<dbReference type="InterPro" id="IPR029064">
    <property type="entry name" value="Ribosomal_eL30-like_sf"/>
</dbReference>
<organism evidence="11 12">
    <name type="scientific">Acidilobus saccharovorans (strain DSM 16705 / JCM 18335 / VKM B-2471 / 345-15)</name>
    <dbReference type="NCBI Taxonomy" id="666510"/>
    <lineage>
        <taxon>Archaea</taxon>
        <taxon>Thermoproteota</taxon>
        <taxon>Thermoprotei</taxon>
        <taxon>Acidilobales</taxon>
        <taxon>Acidilobaceae</taxon>
        <taxon>Acidilobus</taxon>
    </lineage>
</organism>
<dbReference type="Gene3D" id="3.30.1330.30">
    <property type="match status" value="1"/>
</dbReference>
<comment type="subunit">
    <text evidence="4 9">Heterodimer of two subunits, one of which binds GTP.</text>
</comment>
<dbReference type="GO" id="GO:0005737">
    <property type="term" value="C:cytoplasm"/>
    <property type="evidence" value="ECO:0007669"/>
    <property type="project" value="UniProtKB-SubCell"/>
</dbReference>
<dbReference type="InterPro" id="IPR020918">
    <property type="entry name" value="Peptide_chain-rel_aRF1"/>
</dbReference>
<reference evidence="11 12" key="1">
    <citation type="journal article" date="2010" name="Appl. Environ. Microbiol.">
        <title>The genome sequence of the crenarchaeon Acidilobus saccharovorans supports a new order, Acidilobales, and suggests an important ecological role in terrestrial acidic hot springs.</title>
        <authorList>
            <person name="Mardanov A.V."/>
            <person name="Svetlitchnyi V.A."/>
            <person name="Beletsky A.V."/>
            <person name="Prokofeva M.I."/>
            <person name="Bonch-Osmolovskaya E.A."/>
            <person name="Ravin N.V."/>
            <person name="Skryabin K.G."/>
        </authorList>
    </citation>
    <scope>NUCLEOTIDE SEQUENCE [LARGE SCALE GENOMIC DNA]</scope>
    <source>
        <strain evidence="12">DSM 16705 / JCM 18335 / VKM B-2471 / 345-15</strain>
    </source>
</reference>
<sequence>MNNIKRNKVNNRKGLIGSALTLNRKGTMSEDLEKKLLVDKRTLKEVINELKQWSAPATVLLSLYVPPGRPISDVTQMLREELSLADNIKLKRTRNAVKRAIAAAIDRLSMIPKVPPNGLVAFCGENLDNGDFKCYVFSPPEKVPVFYYRTDKRFITEILEDMIENEDSVGVIIVERDHATIGLIKGSRIQVLEELEDFIPGKHMMGGQSQRRYDRIIEQMVDDFMKKVGERANEYLLPIYEAGKLKAIIVAGPGYAKSDFIKSGYLDYRLQKIVDPHLIDVSYQGEEGIREALEKADDVVQLSLYRETMNAFENFKLHLAKGTGLAIYGPDDLERALDMGAVAVLLVHEDRQDVDKWKERAESMGAKVYIIPESLPESEWFLKTFDGLAGILRYKVDLSSQQG</sequence>
<accession>D9Q048</accession>
<evidence type="ECO:0000256" key="7">
    <source>
        <dbReference type="ARBA" id="ARBA00022917"/>
    </source>
</evidence>
<keyword evidence="6 9" id="KW-0963">Cytoplasm</keyword>
<dbReference type="eggNOG" id="arCOG01742">
    <property type="taxonomic scope" value="Archaea"/>
</dbReference>
<dbReference type="HOGENOM" id="CLU_035759_3_0_2"/>
<comment type="function">
    <text evidence="1 9">Directs the termination of nascent peptide synthesis (translation) in response to the termination codons UAA, UAG and UGA.</text>
</comment>
<evidence type="ECO:0000259" key="10">
    <source>
        <dbReference type="SMART" id="SM01194"/>
    </source>
</evidence>
<dbReference type="HAMAP" id="MF_00424">
    <property type="entry name" value="Rel_fact_arch_1"/>
    <property type="match status" value="1"/>
</dbReference>
<dbReference type="SUPFAM" id="SSF55481">
    <property type="entry name" value="N-terminal domain of eukaryotic peptide chain release factor subunit 1, ERF1"/>
    <property type="match status" value="1"/>
</dbReference>
<dbReference type="InterPro" id="IPR004403">
    <property type="entry name" value="Peptide_chain-rel_eRF1/aRF1"/>
</dbReference>
<dbReference type="Pfam" id="PF03463">
    <property type="entry name" value="eRF1_1"/>
    <property type="match status" value="1"/>
</dbReference>
<evidence type="ECO:0000256" key="8">
    <source>
        <dbReference type="ARBA" id="ARBA00031168"/>
    </source>
</evidence>
<dbReference type="InterPro" id="IPR005140">
    <property type="entry name" value="eRF1_Pelota-like_N"/>
</dbReference>